<keyword evidence="2" id="KW-0238">DNA-binding</keyword>
<evidence type="ECO:0000256" key="1">
    <source>
        <dbReference type="ARBA" id="ARBA00023015"/>
    </source>
</evidence>
<organism evidence="6 7">
    <name type="scientific">[Clostridium] leptum</name>
    <dbReference type="NCBI Taxonomy" id="1535"/>
    <lineage>
        <taxon>Bacteria</taxon>
        <taxon>Bacillati</taxon>
        <taxon>Bacillota</taxon>
        <taxon>Clostridia</taxon>
        <taxon>Eubacteriales</taxon>
        <taxon>Oscillospiraceae</taxon>
        <taxon>Oscillospiraceae incertae sedis</taxon>
    </lineage>
</organism>
<dbReference type="GO" id="GO:0006355">
    <property type="term" value="P:regulation of DNA-templated transcription"/>
    <property type="evidence" value="ECO:0007669"/>
    <property type="project" value="InterPro"/>
</dbReference>
<keyword evidence="1" id="KW-0805">Transcription regulation</keyword>
<dbReference type="SUPFAM" id="SSF46894">
    <property type="entry name" value="C-terminal effector domain of the bipartite response regulators"/>
    <property type="match status" value="1"/>
</dbReference>
<name>A0A412AWN5_9FIRM</name>
<dbReference type="SMART" id="SM00421">
    <property type="entry name" value="HTH_LUXR"/>
    <property type="match status" value="1"/>
</dbReference>
<dbReference type="PRINTS" id="PR00038">
    <property type="entry name" value="HTHLUXR"/>
</dbReference>
<evidence type="ECO:0000313" key="7">
    <source>
        <dbReference type="Proteomes" id="UP000284751"/>
    </source>
</evidence>
<dbReference type="Pfam" id="PF00196">
    <property type="entry name" value="GerE"/>
    <property type="match status" value="1"/>
</dbReference>
<feature type="transmembrane region" description="Helical" evidence="4">
    <location>
        <begin position="7"/>
        <end position="30"/>
    </location>
</feature>
<reference evidence="6 7" key="1">
    <citation type="submission" date="2018-08" db="EMBL/GenBank/DDBJ databases">
        <title>A genome reference for cultivated species of the human gut microbiota.</title>
        <authorList>
            <person name="Zou Y."/>
            <person name="Xue W."/>
            <person name="Luo G."/>
        </authorList>
    </citation>
    <scope>NUCLEOTIDE SEQUENCE [LARGE SCALE GENOMIC DNA]</scope>
    <source>
        <strain evidence="6 7">AF28-26</strain>
    </source>
</reference>
<dbReference type="PROSITE" id="PS50043">
    <property type="entry name" value="HTH_LUXR_2"/>
    <property type="match status" value="1"/>
</dbReference>
<evidence type="ECO:0000256" key="3">
    <source>
        <dbReference type="ARBA" id="ARBA00023163"/>
    </source>
</evidence>
<dbReference type="InterPro" id="IPR016032">
    <property type="entry name" value="Sig_transdc_resp-reg_C-effctor"/>
</dbReference>
<accession>A0A412AWN5</accession>
<sequence length="530" mass="60350">MRRRFSFSLITCLIAMIAVFMLFLSLFGVLNPAGGKLEHSLTQQLDFSFNRIHRNMDQLAACTVEFSQEMTAQISAIDLPFTKLRNNPEALTDLQHSTYATVFNYLRLADCSGAFFVLNTTVNDSLEDIYYSGIYLKYVNVGSDTTFQNSVCMFRGNSQVARQNNINLSSAWEYETKKNTFPQMEEVLTQVESNPTKGYLLTAAYQLPNAWEHVRFLCTPIADEKGNIIGVCGFELSDPFFEAQYRVSEAEYSSMVCALLEQNNGVYTGQFARNQSGYMPQLKGNISVKNQDTFSCFGDESISLIGKMKDIRIGSSLHTVAVMLPKNQYDACIRAGQYKTMALFLVVTLLAVLASIMLSHRYVKPLLRSMDKIKEKQFDHDAHIPEINDLFAFLAEQDRINEAALNALRREKADMQTSLEQIQNVHNETMQQVERLAYSRKDEVDPYDYEDFKNGLKFLTEREKEILNLYIDGKTVKEIVALTGLKESTVRFHNRNIYTKLGVHSLKQLLRYSAIMKQEEGEGKKQNGIS</sequence>
<evidence type="ECO:0000259" key="5">
    <source>
        <dbReference type="PROSITE" id="PS50043"/>
    </source>
</evidence>
<protein>
    <submittedName>
        <fullName evidence="6">LuxR family transcriptional regulator</fullName>
    </submittedName>
</protein>
<evidence type="ECO:0000256" key="4">
    <source>
        <dbReference type="SAM" id="Phobius"/>
    </source>
</evidence>
<dbReference type="AlphaFoldDB" id="A0A412AWN5"/>
<dbReference type="PANTHER" id="PTHR44688">
    <property type="entry name" value="DNA-BINDING TRANSCRIPTIONAL ACTIVATOR DEVR_DOSR"/>
    <property type="match status" value="1"/>
</dbReference>
<keyword evidence="4" id="KW-1133">Transmembrane helix</keyword>
<proteinExistence type="predicted"/>
<dbReference type="Proteomes" id="UP000284751">
    <property type="component" value="Unassembled WGS sequence"/>
</dbReference>
<evidence type="ECO:0000313" key="6">
    <source>
        <dbReference type="EMBL" id="RGQ39471.1"/>
    </source>
</evidence>
<dbReference type="InterPro" id="IPR036388">
    <property type="entry name" value="WH-like_DNA-bd_sf"/>
</dbReference>
<keyword evidence="4" id="KW-0812">Transmembrane</keyword>
<feature type="domain" description="HTH luxR-type" evidence="5">
    <location>
        <begin position="452"/>
        <end position="517"/>
    </location>
</feature>
<dbReference type="GO" id="GO:0003677">
    <property type="term" value="F:DNA binding"/>
    <property type="evidence" value="ECO:0007669"/>
    <property type="project" value="UniProtKB-KW"/>
</dbReference>
<dbReference type="InterPro" id="IPR000792">
    <property type="entry name" value="Tscrpt_reg_LuxR_C"/>
</dbReference>
<keyword evidence="4" id="KW-0472">Membrane</keyword>
<feature type="transmembrane region" description="Helical" evidence="4">
    <location>
        <begin position="341"/>
        <end position="363"/>
    </location>
</feature>
<dbReference type="PANTHER" id="PTHR44688:SF16">
    <property type="entry name" value="DNA-BINDING TRANSCRIPTIONAL ACTIVATOR DEVR_DOSR"/>
    <property type="match status" value="1"/>
</dbReference>
<dbReference type="EMBL" id="QRTC01000033">
    <property type="protein sequence ID" value="RGQ39471.1"/>
    <property type="molecule type" value="Genomic_DNA"/>
</dbReference>
<comment type="caution">
    <text evidence="6">The sequence shown here is derived from an EMBL/GenBank/DDBJ whole genome shotgun (WGS) entry which is preliminary data.</text>
</comment>
<gene>
    <name evidence="6" type="ORF">DWY99_08910</name>
</gene>
<dbReference type="Gene3D" id="1.10.10.10">
    <property type="entry name" value="Winged helix-like DNA-binding domain superfamily/Winged helix DNA-binding domain"/>
    <property type="match status" value="1"/>
</dbReference>
<evidence type="ECO:0000256" key="2">
    <source>
        <dbReference type="ARBA" id="ARBA00023125"/>
    </source>
</evidence>
<dbReference type="CDD" id="cd06170">
    <property type="entry name" value="LuxR_C_like"/>
    <property type="match status" value="1"/>
</dbReference>
<keyword evidence="3" id="KW-0804">Transcription</keyword>